<sequence>MSGSSELIRQRWGSHEFLVPAGYIELTPSVTQMRYLEKRFDKRVRLFGSFLFSVAIVNYLDADCNIRSSSSIQSR</sequence>
<protein>
    <submittedName>
        <fullName evidence="1">Uncharacterized protein</fullName>
    </submittedName>
</protein>
<dbReference type="EMBL" id="CAJPIN010096247">
    <property type="protein sequence ID" value="CAG2068609.1"/>
    <property type="molecule type" value="Genomic_DNA"/>
</dbReference>
<gene>
    <name evidence="1" type="ORF">TPAB3V08_LOCUS15552</name>
</gene>
<evidence type="ECO:0000313" key="1">
    <source>
        <dbReference type="EMBL" id="CAG2068609.1"/>
    </source>
</evidence>
<accession>A0ABN7PLJ7</accession>
<name>A0ABN7PLJ7_TIMPD</name>
<keyword evidence="2" id="KW-1185">Reference proteome</keyword>
<comment type="caution">
    <text evidence="1">The sequence shown here is derived from an EMBL/GenBank/DDBJ whole genome shotgun (WGS) entry which is preliminary data.</text>
</comment>
<organism evidence="1 2">
    <name type="scientific">Timema podura</name>
    <name type="common">Walking stick</name>
    <dbReference type="NCBI Taxonomy" id="61482"/>
    <lineage>
        <taxon>Eukaryota</taxon>
        <taxon>Metazoa</taxon>
        <taxon>Ecdysozoa</taxon>
        <taxon>Arthropoda</taxon>
        <taxon>Hexapoda</taxon>
        <taxon>Insecta</taxon>
        <taxon>Pterygota</taxon>
        <taxon>Neoptera</taxon>
        <taxon>Polyneoptera</taxon>
        <taxon>Phasmatodea</taxon>
        <taxon>Timematodea</taxon>
        <taxon>Timematoidea</taxon>
        <taxon>Timematidae</taxon>
        <taxon>Timema</taxon>
    </lineage>
</organism>
<reference evidence="1" key="1">
    <citation type="submission" date="2021-03" db="EMBL/GenBank/DDBJ databases">
        <authorList>
            <person name="Tran Van P."/>
        </authorList>
    </citation>
    <scope>NUCLEOTIDE SEQUENCE</scope>
</reference>
<dbReference type="Proteomes" id="UP001153148">
    <property type="component" value="Unassembled WGS sequence"/>
</dbReference>
<evidence type="ECO:0000313" key="2">
    <source>
        <dbReference type="Proteomes" id="UP001153148"/>
    </source>
</evidence>
<proteinExistence type="predicted"/>